<keyword evidence="2" id="KW-0677">Repeat</keyword>
<evidence type="ECO:0000256" key="4">
    <source>
        <dbReference type="ARBA" id="ARBA00023027"/>
    </source>
</evidence>
<evidence type="ECO:0000259" key="9">
    <source>
        <dbReference type="Pfam" id="PF00171"/>
    </source>
</evidence>
<evidence type="ECO:0000259" key="10">
    <source>
        <dbReference type="Pfam" id="PF23276"/>
    </source>
</evidence>
<reference evidence="11 12" key="1">
    <citation type="submission" date="2020-11" db="EMBL/GenBank/DDBJ databases">
        <title>Kefir isolates.</title>
        <authorList>
            <person name="Marcisauskas S."/>
            <person name="Kim Y."/>
            <person name="Blasche S."/>
        </authorList>
    </citation>
    <scope>NUCLEOTIDE SEQUENCE [LARGE SCALE GENOMIC DNA]</scope>
    <source>
        <strain evidence="11 12">KR</strain>
    </source>
</reference>
<evidence type="ECO:0000256" key="3">
    <source>
        <dbReference type="ARBA" id="ARBA00023002"/>
    </source>
</evidence>
<dbReference type="InterPro" id="IPR002885">
    <property type="entry name" value="PPR_rpt"/>
</dbReference>
<name>A0A9P6W150_RHOMI</name>
<dbReference type="PROSITE" id="PS00687">
    <property type="entry name" value="ALDEHYDE_DEHYDR_GLU"/>
    <property type="match status" value="1"/>
</dbReference>
<feature type="active site" evidence="6">
    <location>
        <position position="1182"/>
    </location>
</feature>
<dbReference type="EMBL" id="PUHQ01000039">
    <property type="protein sequence ID" value="KAG0660954.1"/>
    <property type="molecule type" value="Genomic_DNA"/>
</dbReference>
<feature type="region of interest" description="Disordered" evidence="8">
    <location>
        <begin position="40"/>
        <end position="147"/>
    </location>
</feature>
<feature type="domain" description="Pentatricopeptide repeat-containing protein-mitochondrial" evidence="10">
    <location>
        <begin position="638"/>
        <end position="761"/>
    </location>
</feature>
<evidence type="ECO:0000313" key="12">
    <source>
        <dbReference type="Proteomes" id="UP000777482"/>
    </source>
</evidence>
<evidence type="ECO:0000256" key="7">
    <source>
        <dbReference type="RuleBase" id="RU003345"/>
    </source>
</evidence>
<gene>
    <name evidence="11" type="ORF">C6P46_004227</name>
</gene>
<keyword evidence="4" id="KW-0520">NAD</keyword>
<accession>A0A9P6W150</accession>
<dbReference type="PANTHER" id="PTHR42986">
    <property type="entry name" value="BENZALDEHYDE DEHYDROGENASE YFMT"/>
    <property type="match status" value="1"/>
</dbReference>
<dbReference type="SUPFAM" id="SSF53720">
    <property type="entry name" value="ALDH-like"/>
    <property type="match status" value="2"/>
</dbReference>
<dbReference type="OrthoDB" id="310895at2759"/>
<feature type="compositionally biased region" description="Low complexity" evidence="8">
    <location>
        <begin position="435"/>
        <end position="452"/>
    </location>
</feature>
<organism evidence="11 12">
    <name type="scientific">Rhodotorula mucilaginosa</name>
    <name type="common">Yeast</name>
    <name type="synonym">Rhodotorula rubra</name>
    <dbReference type="NCBI Taxonomy" id="5537"/>
    <lineage>
        <taxon>Eukaryota</taxon>
        <taxon>Fungi</taxon>
        <taxon>Dikarya</taxon>
        <taxon>Basidiomycota</taxon>
        <taxon>Pucciniomycotina</taxon>
        <taxon>Microbotryomycetes</taxon>
        <taxon>Sporidiobolales</taxon>
        <taxon>Sporidiobolaceae</taxon>
        <taxon>Rhodotorula</taxon>
    </lineage>
</organism>
<proteinExistence type="inferred from homology"/>
<dbReference type="InterPro" id="IPR011990">
    <property type="entry name" value="TPR-like_helical_dom_sf"/>
</dbReference>
<dbReference type="Gene3D" id="3.40.309.10">
    <property type="entry name" value="Aldehyde Dehydrogenase, Chain A, domain 2"/>
    <property type="match status" value="1"/>
</dbReference>
<dbReference type="Proteomes" id="UP000777482">
    <property type="component" value="Unassembled WGS sequence"/>
</dbReference>
<evidence type="ECO:0000256" key="1">
    <source>
        <dbReference type="ARBA" id="ARBA00009986"/>
    </source>
</evidence>
<dbReference type="PROSITE" id="PS51375">
    <property type="entry name" value="PPR"/>
    <property type="match status" value="3"/>
</dbReference>
<feature type="region of interest" description="Disordered" evidence="8">
    <location>
        <begin position="430"/>
        <end position="461"/>
    </location>
</feature>
<keyword evidence="12" id="KW-1185">Reference proteome</keyword>
<feature type="compositionally biased region" description="Polar residues" evidence="8">
    <location>
        <begin position="59"/>
        <end position="71"/>
    </location>
</feature>
<keyword evidence="3 7" id="KW-0560">Oxidoreductase</keyword>
<feature type="repeat" description="PPR" evidence="5">
    <location>
        <begin position="594"/>
        <end position="628"/>
    </location>
</feature>
<feature type="compositionally biased region" description="Basic and acidic residues" evidence="8">
    <location>
        <begin position="263"/>
        <end position="272"/>
    </location>
</feature>
<feature type="repeat" description="PPR" evidence="5">
    <location>
        <begin position="666"/>
        <end position="700"/>
    </location>
</feature>
<comment type="caution">
    <text evidence="11">The sequence shown here is derived from an EMBL/GenBank/DDBJ whole genome shotgun (WGS) entry which is preliminary data.</text>
</comment>
<feature type="region of interest" description="Disordered" evidence="8">
    <location>
        <begin position="260"/>
        <end position="280"/>
    </location>
</feature>
<dbReference type="InterPro" id="IPR016163">
    <property type="entry name" value="Ald_DH_C"/>
</dbReference>
<evidence type="ECO:0000256" key="8">
    <source>
        <dbReference type="SAM" id="MobiDB-lite"/>
    </source>
</evidence>
<dbReference type="Pfam" id="PF23276">
    <property type="entry name" value="TPR_24"/>
    <property type="match status" value="1"/>
</dbReference>
<feature type="repeat" description="PPR" evidence="5">
    <location>
        <begin position="845"/>
        <end position="879"/>
    </location>
</feature>
<evidence type="ECO:0000256" key="6">
    <source>
        <dbReference type="PROSITE-ProRule" id="PRU10007"/>
    </source>
</evidence>
<dbReference type="PANTHER" id="PTHR42986:SF1">
    <property type="entry name" value="BENZALDEHYDE DEHYDROGENASE YFMT"/>
    <property type="match status" value="1"/>
</dbReference>
<evidence type="ECO:0000256" key="2">
    <source>
        <dbReference type="ARBA" id="ARBA00022737"/>
    </source>
</evidence>
<feature type="domain" description="Aldehyde dehydrogenase" evidence="9">
    <location>
        <begin position="1106"/>
        <end position="1403"/>
    </location>
</feature>
<comment type="similarity">
    <text evidence="1 7">Belongs to the aldehyde dehydrogenase family.</text>
</comment>
<dbReference type="InterPro" id="IPR015590">
    <property type="entry name" value="Aldehyde_DH_dom"/>
</dbReference>
<dbReference type="Gene3D" id="1.25.40.10">
    <property type="entry name" value="Tetratricopeptide repeat domain"/>
    <property type="match status" value="3"/>
</dbReference>
<dbReference type="InterPro" id="IPR016162">
    <property type="entry name" value="Ald_DH_N"/>
</dbReference>
<dbReference type="GO" id="GO:0016620">
    <property type="term" value="F:oxidoreductase activity, acting on the aldehyde or oxo group of donors, NAD or NADP as acceptor"/>
    <property type="evidence" value="ECO:0007669"/>
    <property type="project" value="InterPro"/>
</dbReference>
<dbReference type="InterPro" id="IPR029510">
    <property type="entry name" value="Ald_DH_CS_GLU"/>
</dbReference>
<evidence type="ECO:0000256" key="5">
    <source>
        <dbReference type="PROSITE-ProRule" id="PRU00708"/>
    </source>
</evidence>
<dbReference type="CDD" id="cd07105">
    <property type="entry name" value="ALDH_SaliADH"/>
    <property type="match status" value="1"/>
</dbReference>
<protein>
    <recommendedName>
        <fullName evidence="13">Aldehyde dehydrogenase domain-containing protein</fullName>
    </recommendedName>
</protein>
<evidence type="ECO:0008006" key="13">
    <source>
        <dbReference type="Google" id="ProtNLM"/>
    </source>
</evidence>
<dbReference type="InterPro" id="IPR016161">
    <property type="entry name" value="Ald_DH/histidinol_DH"/>
</dbReference>
<feature type="domain" description="Aldehyde dehydrogenase" evidence="9">
    <location>
        <begin position="917"/>
        <end position="1073"/>
    </location>
</feature>
<dbReference type="Gene3D" id="3.40.605.10">
    <property type="entry name" value="Aldehyde Dehydrogenase, Chain A, domain 1"/>
    <property type="match status" value="2"/>
</dbReference>
<dbReference type="Pfam" id="PF01535">
    <property type="entry name" value="PPR"/>
    <property type="match status" value="1"/>
</dbReference>
<dbReference type="Pfam" id="PF00171">
    <property type="entry name" value="Aldedh"/>
    <property type="match status" value="2"/>
</dbReference>
<dbReference type="NCBIfam" id="TIGR00756">
    <property type="entry name" value="PPR"/>
    <property type="match status" value="1"/>
</dbReference>
<evidence type="ECO:0000313" key="11">
    <source>
        <dbReference type="EMBL" id="KAG0660954.1"/>
    </source>
</evidence>
<sequence length="1416" mass="153824">MSRRIASTLSRNALLASQSPCPSHHSVLDVLAPAVYRTSSAPSRDYATKPRGAVANGNGVASTSAAPAQQQRPKRSRADAARVRATLPPGLSTAKQPTRRRKPSPSVSTAETPSAVDLLSRIRSAAPAPTTAPNGRNDPRSATQAHNTAVQSLLRGVQSTPEPSFEAAFVEGWVPLRKTGQAARISTRDLEKVLTSTLSANGTYAEQVEELALWVAGESDGRALADWAWRTLEQGSDGSERIVRIWNKIRQGEHLALRSASDGPDHAYRPVSHEGTSGRPGTRRVPPLFFAAYIAAFSMLRQRIPRGDLPSFGSQLVDLVQPTFPALAPLLGRNELAQRLASLSASSTDGATAAILPTLRQVALAQLYYAIPTRPGEGLLREIRSLFVRGQRSKAEELWQDVQVAVEDADLAWLDREAWIRSGRRSALEQDFEDTSTSAEPETSESAAPATENVTTASDASESFDVSPAALTQQIVARFLAGFVQARDMDQANSIWHWLASRDPPLTPGVACWAGLLRGYAARGNVASVESAFAEMQRTPGLEPDYFAWMERVEAYFEAKEPDEAMRVAREMMRDRHVLRDLEREDQGSPARFPLRMWNRLQSGLLATNRVRDAEALLGEMEQNGVAPTITTVNAFLKHYTRGTKPDLAGVSRVLQLVADKGLEADVYTFTMLLQALLAVGQRDASAKTIEIMQATGIMPTATTYGALIHSLASTGETEHLRAATQLLDEMESKRMQTNEIVYTSLIQGYLRAGETSTAMEESSGLPQSVAAALTLKQRMERRGIAVPRAAYNVLLSTALAQQTLAGKDLAIRLFREMKQSRTALSRNPAEAAGLDDASNNSVTVADTWYILLEGFSKMNDGAMAGAILREMRESGFVPRSRALQRLVHRIQKGWEILLNNDPLQCYVDGKPFSGSGSYEVRDPHTPSSTLHTVSSITADDVPKVLEIANAAAKKWKRTSVVERRNIFLRAAKILRERTQEFAGVEFHETTSSQMWAGFEITLAADSIEETAATATLALRGEIATTDRNQRAYIERCPYGVVLGIAPWNAPVVLAQRSVLQPIMAGNAAVLKTRCVAGNIFFNSYLPALRSARSLLPRFFPHPLNSEMSPRTHMIVAEIMQEAGLPAGVLSVVHVDPKDAPKVTEALIAHDAVRKVNFTGSTRVGSIIAQTCGKYLKPVVLELGGKAPAIVAEDANLELAAEAIKFGGLFHSGQICMATQTAIVHESIADKFLALLTDKYPSASKSSPDDGTALRGLFTQASAERVKGAVDDALSKGAQIVAGENRLEGNVIQPVLLKGITPEMRIYREEMFAPVFSVITFKTDEEAVKYANDHDYGLAASVFTQHVDRGYALAREIDSGMVHINGATVHDAATMPHGGWKSSGYGRFNGIEGIREFTQTKTITINEPHPYPAPSA</sequence>
<dbReference type="InterPro" id="IPR057027">
    <property type="entry name" value="TPR_mt"/>
</dbReference>